<dbReference type="PANTHER" id="PTHR43309:SF4">
    <property type="entry name" value="CARBOXYLTRANSFERASE DOMAIN-CONTAINING PROTEIN"/>
    <property type="match status" value="1"/>
</dbReference>
<sequence>MSALVVKQPGLLSLLQDSGRFGAHGVGLTCGGPLDPWAFRVANRLCGNSDGATALEVGFGGLVLESEGDGVIAVTGAELDLKINGQRASQWRSHRIAVGDRIELGYARTGTRAYLAIAGGFDVAPRFGSTATVVREGVGGLNGGPLKPGDRLPFTVPHSVELWQLPQALRPRYGDAATLRVVLGYQQAAFSREQQLRFFQGEYRVTDRSDRMGFRLEGPAIASSLDGILSEGICHGAIQVPADGQPIVLMNDRQTIGGYPKLGSVIALDTARLAQLAPGAIVRFEAISQEQAHNLNALAAARWQRLTLDPV</sequence>
<evidence type="ECO:0000256" key="3">
    <source>
        <dbReference type="ARBA" id="ARBA00022840"/>
    </source>
</evidence>
<keyword evidence="5" id="KW-0808">Transferase</keyword>
<evidence type="ECO:0000256" key="2">
    <source>
        <dbReference type="ARBA" id="ARBA00022801"/>
    </source>
</evidence>
<evidence type="ECO:0000256" key="1">
    <source>
        <dbReference type="ARBA" id="ARBA00022741"/>
    </source>
</evidence>
<evidence type="ECO:0000259" key="4">
    <source>
        <dbReference type="SMART" id="SM00797"/>
    </source>
</evidence>
<dbReference type="Pfam" id="PF02626">
    <property type="entry name" value="CT_A_B"/>
    <property type="match status" value="1"/>
</dbReference>
<reference evidence="5 6" key="2">
    <citation type="submission" date="2018-12" db="EMBL/GenBank/DDBJ databases">
        <title>Simiduia agarivorans gen. nov., sp. nov., a marine, agarolytic bacterium isolated from shallow coastal water from Keelung, Taiwan.</title>
        <authorList>
            <person name="Shieh W.Y."/>
        </authorList>
    </citation>
    <scope>NUCLEOTIDE SEQUENCE [LARGE SCALE GENOMIC DNA]</scope>
    <source>
        <strain evidence="5 6">GTF-13</strain>
    </source>
</reference>
<keyword evidence="1" id="KW-0547">Nucleotide-binding</keyword>
<dbReference type="InterPro" id="IPR029000">
    <property type="entry name" value="Cyclophilin-like_dom_sf"/>
</dbReference>
<dbReference type="SMART" id="SM00797">
    <property type="entry name" value="AHS2"/>
    <property type="match status" value="1"/>
</dbReference>
<dbReference type="NCBIfam" id="TIGR00724">
    <property type="entry name" value="urea_amlyse_rel"/>
    <property type="match status" value="1"/>
</dbReference>
<feature type="domain" description="Carboxyltransferase" evidence="4">
    <location>
        <begin position="25"/>
        <end position="303"/>
    </location>
</feature>
<accession>A0A3P3VL59</accession>
<reference evidence="5 6" key="1">
    <citation type="submission" date="2018-08" db="EMBL/GenBank/DDBJ databases">
        <authorList>
            <person name="Khan S.A."/>
        </authorList>
    </citation>
    <scope>NUCLEOTIDE SEQUENCE [LARGE SCALE GENOMIC DNA]</scope>
    <source>
        <strain evidence="5 6">GTF-13</strain>
    </source>
</reference>
<gene>
    <name evidence="5" type="ORF">D0544_14545</name>
</gene>
<name>A0A3P3VL59_9GAMM</name>
<keyword evidence="3" id="KW-0067">ATP-binding</keyword>
<dbReference type="AlphaFoldDB" id="A0A3P3VL59"/>
<protein>
    <submittedName>
        <fullName evidence="5">Biotin-dependent carboxyltransferase</fullName>
    </submittedName>
</protein>
<proteinExistence type="predicted"/>
<dbReference type="PANTHER" id="PTHR43309">
    <property type="entry name" value="5-OXOPROLINASE SUBUNIT C"/>
    <property type="match status" value="1"/>
</dbReference>
<dbReference type="EMBL" id="QWEZ01000002">
    <property type="protein sequence ID" value="RRJ83057.1"/>
    <property type="molecule type" value="Genomic_DNA"/>
</dbReference>
<dbReference type="SUPFAM" id="SSF50891">
    <property type="entry name" value="Cyclophilin-like"/>
    <property type="match status" value="1"/>
</dbReference>
<dbReference type="InterPro" id="IPR052708">
    <property type="entry name" value="PxpC"/>
</dbReference>
<dbReference type="GO" id="GO:0005524">
    <property type="term" value="F:ATP binding"/>
    <property type="evidence" value="ECO:0007669"/>
    <property type="project" value="UniProtKB-KW"/>
</dbReference>
<dbReference type="GO" id="GO:0016740">
    <property type="term" value="F:transferase activity"/>
    <property type="evidence" value="ECO:0007669"/>
    <property type="project" value="UniProtKB-KW"/>
</dbReference>
<dbReference type="Proteomes" id="UP000280792">
    <property type="component" value="Unassembled WGS sequence"/>
</dbReference>
<comment type="caution">
    <text evidence="5">The sequence shown here is derived from an EMBL/GenBank/DDBJ whole genome shotgun (WGS) entry which is preliminary data.</text>
</comment>
<dbReference type="Gene3D" id="2.40.100.10">
    <property type="entry name" value="Cyclophilin-like"/>
    <property type="match status" value="1"/>
</dbReference>
<keyword evidence="2" id="KW-0378">Hydrolase</keyword>
<evidence type="ECO:0000313" key="5">
    <source>
        <dbReference type="EMBL" id="RRJ83057.1"/>
    </source>
</evidence>
<organism evidence="5 6">
    <name type="scientific">Aestuariirhabdus litorea</name>
    <dbReference type="NCBI Taxonomy" id="2528527"/>
    <lineage>
        <taxon>Bacteria</taxon>
        <taxon>Pseudomonadati</taxon>
        <taxon>Pseudomonadota</taxon>
        <taxon>Gammaproteobacteria</taxon>
        <taxon>Oceanospirillales</taxon>
        <taxon>Aestuariirhabdaceae</taxon>
        <taxon>Aestuariirhabdus</taxon>
    </lineage>
</organism>
<dbReference type="GO" id="GO:0016787">
    <property type="term" value="F:hydrolase activity"/>
    <property type="evidence" value="ECO:0007669"/>
    <property type="project" value="UniProtKB-KW"/>
</dbReference>
<keyword evidence="6" id="KW-1185">Reference proteome</keyword>
<dbReference type="RefSeq" id="WP_125017374.1">
    <property type="nucleotide sequence ID" value="NZ_QWEZ01000002.1"/>
</dbReference>
<evidence type="ECO:0000313" key="6">
    <source>
        <dbReference type="Proteomes" id="UP000280792"/>
    </source>
</evidence>
<dbReference type="InterPro" id="IPR003778">
    <property type="entry name" value="CT_A_B"/>
</dbReference>